<dbReference type="InterPro" id="IPR018060">
    <property type="entry name" value="HTH_AraC"/>
</dbReference>
<dbReference type="Pfam" id="PF20240">
    <property type="entry name" value="DUF6597"/>
    <property type="match status" value="1"/>
</dbReference>
<evidence type="ECO:0000256" key="2">
    <source>
        <dbReference type="ARBA" id="ARBA00023125"/>
    </source>
</evidence>
<dbReference type="GO" id="GO:0003700">
    <property type="term" value="F:DNA-binding transcription factor activity"/>
    <property type="evidence" value="ECO:0007669"/>
    <property type="project" value="InterPro"/>
</dbReference>
<dbReference type="Proteomes" id="UP000539111">
    <property type="component" value="Unassembled WGS sequence"/>
</dbReference>
<organism evidence="5 6">
    <name type="scientific">Spelaeicoccus albus</name>
    <dbReference type="NCBI Taxonomy" id="1280376"/>
    <lineage>
        <taxon>Bacteria</taxon>
        <taxon>Bacillati</taxon>
        <taxon>Actinomycetota</taxon>
        <taxon>Actinomycetes</taxon>
        <taxon>Micrococcales</taxon>
        <taxon>Brevibacteriaceae</taxon>
        <taxon>Spelaeicoccus</taxon>
    </lineage>
</organism>
<evidence type="ECO:0000313" key="5">
    <source>
        <dbReference type="EMBL" id="NYI66410.1"/>
    </source>
</evidence>
<comment type="caution">
    <text evidence="5">The sequence shown here is derived from an EMBL/GenBank/DDBJ whole genome shotgun (WGS) entry which is preliminary data.</text>
</comment>
<keyword evidence="6" id="KW-1185">Reference proteome</keyword>
<protein>
    <submittedName>
        <fullName evidence="5">AraC-like DNA-binding protein</fullName>
    </submittedName>
</protein>
<dbReference type="AlphaFoldDB" id="A0A7Z0AAM9"/>
<dbReference type="InterPro" id="IPR046532">
    <property type="entry name" value="DUF6597"/>
</dbReference>
<dbReference type="PROSITE" id="PS01124">
    <property type="entry name" value="HTH_ARAC_FAMILY_2"/>
    <property type="match status" value="1"/>
</dbReference>
<dbReference type="RefSeq" id="WP_218852242.1">
    <property type="nucleotide sequence ID" value="NZ_JACBZP010000001.1"/>
</dbReference>
<accession>A0A7Z0AAM9</accession>
<dbReference type="SMART" id="SM00342">
    <property type="entry name" value="HTH_ARAC"/>
    <property type="match status" value="1"/>
</dbReference>
<feature type="domain" description="HTH araC/xylS-type" evidence="4">
    <location>
        <begin position="167"/>
        <end position="268"/>
    </location>
</feature>
<dbReference type="EMBL" id="JACBZP010000001">
    <property type="protein sequence ID" value="NYI66410.1"/>
    <property type="molecule type" value="Genomic_DNA"/>
</dbReference>
<dbReference type="InterPro" id="IPR050204">
    <property type="entry name" value="AraC_XylS_family_regulators"/>
</dbReference>
<gene>
    <name evidence="5" type="ORF">BJY26_000716</name>
</gene>
<sequence>MRDEHLGRDHAIVGPTAAAQHINVRRMVPSARWEPFVEYFWLVRWSCDLPHAQQVIPQPCIHVAAEIWDGVPRLLVNGVTRKPFTRTLHGTGHTLGAAFRPASFRALLGADVGTVSGRTIPMAELTGRDDVAAASAILDAEVTDERMVDVFEGYLDLHDAAKDPVAERINALVRVAETDRSLVRASQLAEMAGVSLRTLERQFTAYLGIGPKWVVQRFRLLDAAAAAHTGAATDWAALADELGFSDQAHLTRAFTAVVGTPPATYQREA</sequence>
<evidence type="ECO:0000256" key="3">
    <source>
        <dbReference type="ARBA" id="ARBA00023163"/>
    </source>
</evidence>
<evidence type="ECO:0000259" key="4">
    <source>
        <dbReference type="PROSITE" id="PS01124"/>
    </source>
</evidence>
<dbReference type="Gene3D" id="1.10.10.60">
    <property type="entry name" value="Homeodomain-like"/>
    <property type="match status" value="1"/>
</dbReference>
<dbReference type="Pfam" id="PF12833">
    <property type="entry name" value="HTH_18"/>
    <property type="match status" value="1"/>
</dbReference>
<name>A0A7Z0AAM9_9MICO</name>
<dbReference type="GO" id="GO:0043565">
    <property type="term" value="F:sequence-specific DNA binding"/>
    <property type="evidence" value="ECO:0007669"/>
    <property type="project" value="InterPro"/>
</dbReference>
<keyword evidence="1" id="KW-0805">Transcription regulation</keyword>
<dbReference type="SUPFAM" id="SSF46689">
    <property type="entry name" value="Homeodomain-like"/>
    <property type="match status" value="1"/>
</dbReference>
<keyword evidence="3" id="KW-0804">Transcription</keyword>
<evidence type="ECO:0000256" key="1">
    <source>
        <dbReference type="ARBA" id="ARBA00023015"/>
    </source>
</evidence>
<proteinExistence type="predicted"/>
<evidence type="ECO:0000313" key="6">
    <source>
        <dbReference type="Proteomes" id="UP000539111"/>
    </source>
</evidence>
<dbReference type="PANTHER" id="PTHR46796">
    <property type="entry name" value="HTH-TYPE TRANSCRIPTIONAL ACTIVATOR RHAS-RELATED"/>
    <property type="match status" value="1"/>
</dbReference>
<dbReference type="InterPro" id="IPR009057">
    <property type="entry name" value="Homeodomain-like_sf"/>
</dbReference>
<keyword evidence="2 5" id="KW-0238">DNA-binding</keyword>
<reference evidence="5 6" key="1">
    <citation type="submission" date="2020-07" db="EMBL/GenBank/DDBJ databases">
        <title>Sequencing the genomes of 1000 actinobacteria strains.</title>
        <authorList>
            <person name="Klenk H.-P."/>
        </authorList>
    </citation>
    <scope>NUCLEOTIDE SEQUENCE [LARGE SCALE GENOMIC DNA]</scope>
    <source>
        <strain evidence="5 6">DSM 26341</strain>
    </source>
</reference>